<reference evidence="2 3" key="1">
    <citation type="submission" date="2017-03" db="EMBL/GenBank/DDBJ databases">
        <title>Isolation of Levoglucosan Utilizing Bacteria.</title>
        <authorList>
            <person name="Arya A.S."/>
        </authorList>
    </citation>
    <scope>NUCLEOTIDE SEQUENCE [LARGE SCALE GENOMIC DNA]</scope>
    <source>
        <strain evidence="2 3">MEC069</strain>
    </source>
</reference>
<protein>
    <recommendedName>
        <fullName evidence="1">eCIS core domain-containing protein</fullName>
    </recommendedName>
</protein>
<gene>
    <name evidence="2" type="ORF">B5M42_24365</name>
</gene>
<accession>A0A4Y8PQS6</accession>
<dbReference type="Pfam" id="PF13699">
    <property type="entry name" value="eCIS_core"/>
    <property type="match status" value="1"/>
</dbReference>
<evidence type="ECO:0000313" key="3">
    <source>
        <dbReference type="Proteomes" id="UP000298246"/>
    </source>
</evidence>
<keyword evidence="3" id="KW-1185">Reference proteome</keyword>
<comment type="caution">
    <text evidence="2">The sequence shown here is derived from an EMBL/GenBank/DDBJ whole genome shotgun (WGS) entry which is preliminary data.</text>
</comment>
<evidence type="ECO:0000259" key="1">
    <source>
        <dbReference type="Pfam" id="PF13699"/>
    </source>
</evidence>
<organism evidence="2 3">
    <name type="scientific">Paenibacillus athensensis</name>
    <dbReference type="NCBI Taxonomy" id="1967502"/>
    <lineage>
        <taxon>Bacteria</taxon>
        <taxon>Bacillati</taxon>
        <taxon>Bacillota</taxon>
        <taxon>Bacilli</taxon>
        <taxon>Bacillales</taxon>
        <taxon>Paenibacillaceae</taxon>
        <taxon>Paenibacillus</taxon>
    </lineage>
</organism>
<dbReference type="Proteomes" id="UP000298246">
    <property type="component" value="Unassembled WGS sequence"/>
</dbReference>
<dbReference type="EMBL" id="MYFO01000065">
    <property type="protein sequence ID" value="TFE82864.1"/>
    <property type="molecule type" value="Genomic_DNA"/>
</dbReference>
<feature type="domain" description="eCIS core" evidence="1">
    <location>
        <begin position="106"/>
        <end position="180"/>
    </location>
</feature>
<sequence>MVQREAMEDEIATKPIAGMVQREAMEDEIATKPIAGMVQREAMEDEIATKPIAGMVQREAMEDEIATKPISGMVQRQAMPRSEDGFDASAGVESEINSMKGGGQKMDGAIQAKMESAFGADFSNVNIHTGSKASEVSESLGAEAFATGNDIFFREGNYNPDSHKGQELLGHELTHVLQQGS</sequence>
<evidence type="ECO:0000313" key="2">
    <source>
        <dbReference type="EMBL" id="TFE82864.1"/>
    </source>
</evidence>
<dbReference type="AlphaFoldDB" id="A0A4Y8PQS6"/>
<dbReference type="InterPro" id="IPR025295">
    <property type="entry name" value="eCIS_core_dom"/>
</dbReference>
<name>A0A4Y8PQS6_9BACL</name>
<proteinExistence type="predicted"/>